<gene>
    <name evidence="1" type="ORF">Cadr_000018531</name>
</gene>
<comment type="caution">
    <text evidence="1">The sequence shown here is derived from an EMBL/GenBank/DDBJ whole genome shotgun (WGS) entry which is preliminary data.</text>
</comment>
<keyword evidence="2" id="KW-1185">Reference proteome</keyword>
<reference evidence="1 2" key="1">
    <citation type="journal article" date="2019" name="Mol. Ecol. Resour.">
        <title>Improving Illumina assemblies with Hi-C and long reads: an example with the North African dromedary.</title>
        <authorList>
            <person name="Elbers J.P."/>
            <person name="Rogers M.F."/>
            <person name="Perelman P.L."/>
            <person name="Proskuryakova A.A."/>
            <person name="Serdyukova N.A."/>
            <person name="Johnson W.E."/>
            <person name="Horin P."/>
            <person name="Corander J."/>
            <person name="Murphy D."/>
            <person name="Burger P.A."/>
        </authorList>
    </citation>
    <scope>NUCLEOTIDE SEQUENCE [LARGE SCALE GENOMIC DNA]</scope>
    <source>
        <strain evidence="1">Drom800</strain>
        <tissue evidence="1">Blood</tissue>
    </source>
</reference>
<name>A0A5N4D3D6_CAMDR</name>
<accession>A0A5N4D3D6</accession>
<protein>
    <submittedName>
        <fullName evidence="1">Uncharacterized protein</fullName>
    </submittedName>
</protein>
<dbReference type="Proteomes" id="UP000299084">
    <property type="component" value="Unassembled WGS sequence"/>
</dbReference>
<dbReference type="AlphaFoldDB" id="A0A5N4D3D6"/>
<evidence type="ECO:0000313" key="2">
    <source>
        <dbReference type="Proteomes" id="UP000299084"/>
    </source>
</evidence>
<organism evidence="1 2">
    <name type="scientific">Camelus dromedarius</name>
    <name type="common">Dromedary</name>
    <name type="synonym">Arabian camel</name>
    <dbReference type="NCBI Taxonomy" id="9838"/>
    <lineage>
        <taxon>Eukaryota</taxon>
        <taxon>Metazoa</taxon>
        <taxon>Chordata</taxon>
        <taxon>Craniata</taxon>
        <taxon>Vertebrata</taxon>
        <taxon>Euteleostomi</taxon>
        <taxon>Mammalia</taxon>
        <taxon>Eutheria</taxon>
        <taxon>Laurasiatheria</taxon>
        <taxon>Artiodactyla</taxon>
        <taxon>Tylopoda</taxon>
        <taxon>Camelidae</taxon>
        <taxon>Camelus</taxon>
    </lineage>
</organism>
<dbReference type="EMBL" id="JWIN03000016">
    <property type="protein sequence ID" value="KAB1265607.1"/>
    <property type="molecule type" value="Genomic_DNA"/>
</dbReference>
<sequence>MFALHLEGLTSVFRAESPVGDTLVPFLTETVFPDFLAAPWIHFREVVLEGRPARPLPFPPLWADALGAAQRGQLFCAAQCGDPRRGLKAGQETSGVPSRVWRLVLAVSWTSASLLVGSPAFRLPWAFSQLGSWGPKQASLESQRIQGEGIQSPQLDGRVQITLEALLQPSWESKTRHTHVGCLIKTEYLLGRGWGSRWCCPFIFHLGQP</sequence>
<proteinExistence type="predicted"/>
<evidence type="ECO:0000313" key="1">
    <source>
        <dbReference type="EMBL" id="KAB1265607.1"/>
    </source>
</evidence>